<evidence type="ECO:0000256" key="2">
    <source>
        <dbReference type="ARBA" id="ARBA00023004"/>
    </source>
</evidence>
<dbReference type="PROSITE" id="PS00198">
    <property type="entry name" value="4FE4S_FER_1"/>
    <property type="match status" value="1"/>
</dbReference>
<protein>
    <submittedName>
        <fullName evidence="5">Sulfite reductase subunit A</fullName>
    </submittedName>
</protein>
<dbReference type="PANTHER" id="PTHR40447:SF1">
    <property type="entry name" value="ANAEROBIC SULFITE REDUCTASE SUBUNIT A"/>
    <property type="match status" value="1"/>
</dbReference>
<dbReference type="RefSeq" id="WP_086487185.1">
    <property type="nucleotide sequence ID" value="NZ_MSLT01000006.1"/>
</dbReference>
<proteinExistence type="predicted"/>
<name>A0A251XBQ8_9GAMM</name>
<feature type="domain" description="4Fe-4S ferredoxin-type" evidence="4">
    <location>
        <begin position="246"/>
        <end position="278"/>
    </location>
</feature>
<keyword evidence="1" id="KW-0479">Metal-binding</keyword>
<evidence type="ECO:0000256" key="3">
    <source>
        <dbReference type="ARBA" id="ARBA00023014"/>
    </source>
</evidence>
<dbReference type="InterPro" id="IPR017896">
    <property type="entry name" value="4Fe4S_Fe-S-bd"/>
</dbReference>
<sequence length="366" mass="41140">MQFLARDHLQSLLDVLIRSGYRCLGPQIRDGAIVFDTLTLVSQLPRGVRDQQSPGRYQLTDSDDPRYFLWANGPQALKPLTFAPREVLWKVERDTRGNLSFVETLPTPIPTAVIGVRGCDLAALQLQDQHFCYQDYADTYYNRRRRSLFLIALDCAHPADTCFCHSTGDGPDVQSGFDMALTELDDGFLLRVKSEKAKEIAAQLPLIEARPEHYQAATAQHQAAIAAQTRHLASRHLSEALFSQLDHPRWAEVAARCLSCTNCTSVCPTCFCHNQTEEASFDGKNSTHYRQWDSCFTSGHSYMHSFVLRDSALLRYRQWLTHKLGSWHEQYGRSGCVGCGRCITWCPVGIDITEEANIISGVSAHA</sequence>
<dbReference type="GO" id="GO:0051536">
    <property type="term" value="F:iron-sulfur cluster binding"/>
    <property type="evidence" value="ECO:0007669"/>
    <property type="project" value="UniProtKB-KW"/>
</dbReference>
<dbReference type="GO" id="GO:0046872">
    <property type="term" value="F:metal ion binding"/>
    <property type="evidence" value="ECO:0007669"/>
    <property type="project" value="UniProtKB-KW"/>
</dbReference>
<feature type="domain" description="4Fe-4S ferredoxin-type" evidence="4">
    <location>
        <begin position="327"/>
        <end position="355"/>
    </location>
</feature>
<evidence type="ECO:0000313" key="6">
    <source>
        <dbReference type="Proteomes" id="UP000194798"/>
    </source>
</evidence>
<dbReference type="AlphaFoldDB" id="A0A251XBQ8"/>
<dbReference type="Proteomes" id="UP000194798">
    <property type="component" value="Unassembled WGS sequence"/>
</dbReference>
<evidence type="ECO:0000313" key="5">
    <source>
        <dbReference type="EMBL" id="OUD15587.1"/>
    </source>
</evidence>
<accession>A0A251XBQ8</accession>
<dbReference type="PROSITE" id="PS51379">
    <property type="entry name" value="4FE4S_FER_2"/>
    <property type="match status" value="2"/>
</dbReference>
<organism evidence="5 6">
    <name type="scientific">Thioflexithrix psekupsensis</name>
    <dbReference type="NCBI Taxonomy" id="1570016"/>
    <lineage>
        <taxon>Bacteria</taxon>
        <taxon>Pseudomonadati</taxon>
        <taxon>Pseudomonadota</taxon>
        <taxon>Gammaproteobacteria</taxon>
        <taxon>Thiotrichales</taxon>
        <taxon>Thioflexithrix</taxon>
    </lineage>
</organism>
<dbReference type="Pfam" id="PF17179">
    <property type="entry name" value="Fer4_22"/>
    <property type="match status" value="1"/>
</dbReference>
<keyword evidence="3" id="KW-0411">Iron-sulfur</keyword>
<dbReference type="InterPro" id="IPR017900">
    <property type="entry name" value="4Fe4S_Fe_S_CS"/>
</dbReference>
<keyword evidence="2" id="KW-0408">Iron</keyword>
<keyword evidence="6" id="KW-1185">Reference proteome</keyword>
<gene>
    <name evidence="5" type="ORF">TPSD3_03450</name>
</gene>
<comment type="caution">
    <text evidence="5">The sequence shown here is derived from an EMBL/GenBank/DDBJ whole genome shotgun (WGS) entry which is preliminary data.</text>
</comment>
<dbReference type="SUPFAM" id="SSF46548">
    <property type="entry name" value="alpha-helical ferredoxin"/>
    <property type="match status" value="1"/>
</dbReference>
<dbReference type="EMBL" id="MSLT01000006">
    <property type="protein sequence ID" value="OUD15587.1"/>
    <property type="molecule type" value="Genomic_DNA"/>
</dbReference>
<dbReference type="PANTHER" id="PTHR40447">
    <property type="entry name" value="ANAEROBIC SULFITE REDUCTASE SUBUNIT A"/>
    <property type="match status" value="1"/>
</dbReference>
<dbReference type="OrthoDB" id="9795302at2"/>
<reference evidence="5 6" key="1">
    <citation type="submission" date="2016-12" db="EMBL/GenBank/DDBJ databases">
        <title>Thioflexothrix psekupsii D3 genome sequencing and assembly.</title>
        <authorList>
            <person name="Fomenkov A."/>
            <person name="Vincze T."/>
            <person name="Grabovich M."/>
            <person name="Anton B.P."/>
            <person name="Dubinina G."/>
            <person name="Orlova M."/>
            <person name="Belousova E."/>
            <person name="Roberts R.J."/>
        </authorList>
    </citation>
    <scope>NUCLEOTIDE SEQUENCE [LARGE SCALE GENOMIC DNA]</scope>
    <source>
        <strain evidence="5">D3</strain>
    </source>
</reference>
<evidence type="ECO:0000259" key="4">
    <source>
        <dbReference type="PROSITE" id="PS51379"/>
    </source>
</evidence>
<evidence type="ECO:0000256" key="1">
    <source>
        <dbReference type="ARBA" id="ARBA00022723"/>
    </source>
</evidence>